<protein>
    <submittedName>
        <fullName evidence="2">Uncharacterized protein</fullName>
    </submittedName>
</protein>
<gene>
    <name evidence="2" type="ORF">EVAR_103202_1</name>
</gene>
<dbReference type="EMBL" id="BGZK01001184">
    <property type="protein sequence ID" value="GBP73739.1"/>
    <property type="molecule type" value="Genomic_DNA"/>
</dbReference>
<dbReference type="Proteomes" id="UP000299102">
    <property type="component" value="Unassembled WGS sequence"/>
</dbReference>
<accession>A0A4C1YGH6</accession>
<evidence type="ECO:0000313" key="3">
    <source>
        <dbReference type="Proteomes" id="UP000299102"/>
    </source>
</evidence>
<dbReference type="AlphaFoldDB" id="A0A4C1YGH6"/>
<evidence type="ECO:0000313" key="2">
    <source>
        <dbReference type="EMBL" id="GBP73739.1"/>
    </source>
</evidence>
<sequence length="132" mass="15323">MVEWERDARHSAGLSLVRIAIWSVTEIEIRKGTDREQDDRPKQKVEEHVPCPRRRGREREANVGTRYSHFYGTTTPPIPMESCVVITRDEHGTLPHCRRRRLSRKRPERTVLARILEEGVIVAQRICGCAGR</sequence>
<reference evidence="2 3" key="1">
    <citation type="journal article" date="2019" name="Commun. Biol.">
        <title>The bagworm genome reveals a unique fibroin gene that provides high tensile strength.</title>
        <authorList>
            <person name="Kono N."/>
            <person name="Nakamura H."/>
            <person name="Ohtoshi R."/>
            <person name="Tomita M."/>
            <person name="Numata K."/>
            <person name="Arakawa K."/>
        </authorList>
    </citation>
    <scope>NUCLEOTIDE SEQUENCE [LARGE SCALE GENOMIC DNA]</scope>
</reference>
<proteinExistence type="predicted"/>
<feature type="region of interest" description="Disordered" evidence="1">
    <location>
        <begin position="31"/>
        <end position="73"/>
    </location>
</feature>
<keyword evidence="3" id="KW-1185">Reference proteome</keyword>
<organism evidence="2 3">
    <name type="scientific">Eumeta variegata</name>
    <name type="common">Bagworm moth</name>
    <name type="synonym">Eumeta japonica</name>
    <dbReference type="NCBI Taxonomy" id="151549"/>
    <lineage>
        <taxon>Eukaryota</taxon>
        <taxon>Metazoa</taxon>
        <taxon>Ecdysozoa</taxon>
        <taxon>Arthropoda</taxon>
        <taxon>Hexapoda</taxon>
        <taxon>Insecta</taxon>
        <taxon>Pterygota</taxon>
        <taxon>Neoptera</taxon>
        <taxon>Endopterygota</taxon>
        <taxon>Lepidoptera</taxon>
        <taxon>Glossata</taxon>
        <taxon>Ditrysia</taxon>
        <taxon>Tineoidea</taxon>
        <taxon>Psychidae</taxon>
        <taxon>Oiketicinae</taxon>
        <taxon>Eumeta</taxon>
    </lineage>
</organism>
<comment type="caution">
    <text evidence="2">The sequence shown here is derived from an EMBL/GenBank/DDBJ whole genome shotgun (WGS) entry which is preliminary data.</text>
</comment>
<name>A0A4C1YGH6_EUMVA</name>
<feature type="compositionally biased region" description="Basic and acidic residues" evidence="1">
    <location>
        <begin position="31"/>
        <end position="50"/>
    </location>
</feature>
<evidence type="ECO:0000256" key="1">
    <source>
        <dbReference type="SAM" id="MobiDB-lite"/>
    </source>
</evidence>